<feature type="compositionally biased region" description="Basic and acidic residues" evidence="1">
    <location>
        <begin position="221"/>
        <end position="249"/>
    </location>
</feature>
<evidence type="ECO:0000256" key="1">
    <source>
        <dbReference type="SAM" id="MobiDB-lite"/>
    </source>
</evidence>
<dbReference type="EMBL" id="HG992984">
    <property type="protein sequence ID" value="CAE7201939.1"/>
    <property type="molecule type" value="Genomic_DNA"/>
</dbReference>
<accession>A0A6S6WB26</accession>
<dbReference type="Proteomes" id="UP000472372">
    <property type="component" value="Chromosome 8"/>
</dbReference>
<keyword evidence="2" id="KW-0732">Signal</keyword>
<reference evidence="3" key="1">
    <citation type="submission" date="2021-02" db="EMBL/GenBank/DDBJ databases">
        <authorList>
            <person name="Syme A R."/>
            <person name="Syme A R."/>
            <person name="Moolhuijzen P."/>
        </authorList>
    </citation>
    <scope>NUCLEOTIDE SEQUENCE</scope>
    <source>
        <strain evidence="3">W1-1</strain>
    </source>
</reference>
<evidence type="ECO:0000256" key="2">
    <source>
        <dbReference type="SAM" id="SignalP"/>
    </source>
</evidence>
<protein>
    <submittedName>
        <fullName evidence="3">Uncharacterized protein</fullName>
    </submittedName>
</protein>
<feature type="compositionally biased region" description="Basic residues" evidence="1">
    <location>
        <begin position="250"/>
        <end position="264"/>
    </location>
</feature>
<organism evidence="3 4">
    <name type="scientific">Pyrenophora teres f. teres</name>
    <dbReference type="NCBI Taxonomy" id="97479"/>
    <lineage>
        <taxon>Eukaryota</taxon>
        <taxon>Fungi</taxon>
        <taxon>Dikarya</taxon>
        <taxon>Ascomycota</taxon>
        <taxon>Pezizomycotina</taxon>
        <taxon>Dothideomycetes</taxon>
        <taxon>Pleosporomycetidae</taxon>
        <taxon>Pleosporales</taxon>
        <taxon>Pleosporineae</taxon>
        <taxon>Pleosporaceae</taxon>
        <taxon>Pyrenophora</taxon>
    </lineage>
</organism>
<evidence type="ECO:0000313" key="4">
    <source>
        <dbReference type="Proteomes" id="UP000472372"/>
    </source>
</evidence>
<dbReference type="AlphaFoldDB" id="A0A6S6WB26"/>
<sequence>MIATEAIGVAARALLFFLWCLDYFSTPVPASPSAKCKVQSAPSWRHVLPEPRTARTRRVQSANYAHTPVPVSRLSIFYLNFVTMPLEAPPPVRHVSSTSMSRTSASAMLDKYLRNSETHAHLHPDAMITPQGVTFNAQGGALGNPLMHHLRRVAAGLHGEHLEADLSLLDLHDDPDHHVADIAVTTQGEEQGDKSNKSKKQRKSTQSKPAAPADDGLQDMASHEPEQHGEEPDTREDHDGNGAHMDKEAKKKAKKERHLQRKREKAAPKPNHSA</sequence>
<feature type="chain" id="PRO_5043321826" evidence="2">
    <location>
        <begin position="31"/>
        <end position="274"/>
    </location>
</feature>
<feature type="signal peptide" evidence="2">
    <location>
        <begin position="1"/>
        <end position="30"/>
    </location>
</feature>
<proteinExistence type="predicted"/>
<feature type="region of interest" description="Disordered" evidence="1">
    <location>
        <begin position="186"/>
        <end position="274"/>
    </location>
</feature>
<gene>
    <name evidence="3" type="ORF">PTTW11_08942</name>
</gene>
<evidence type="ECO:0000313" key="3">
    <source>
        <dbReference type="EMBL" id="CAE7201939.1"/>
    </source>
</evidence>
<name>A0A6S6WB26_9PLEO</name>